<reference evidence="3 5" key="3">
    <citation type="submission" date="2023-03" db="EMBL/GenBank/DDBJ databases">
        <title>Agriculturally important microbes genome sequencing.</title>
        <authorList>
            <person name="Dunlap C."/>
        </authorList>
    </citation>
    <scope>NUCLEOTIDE SEQUENCE [LARGE SCALE GENOMIC DNA]</scope>
    <source>
        <strain evidence="3 5">CBP-3203</strain>
    </source>
</reference>
<reference evidence="2 4" key="1">
    <citation type="journal article" date="2015" name="Int. J. Syst. Evol. Microbiol.">
        <title>Bacillus glycinifermentans sp. nov., isolated from fermented soybean paste.</title>
        <authorList>
            <person name="Kim S.J."/>
            <person name="Dunlap C.A."/>
            <person name="Kwon S.W."/>
            <person name="Rooney A.P."/>
        </authorList>
    </citation>
    <scope>NUCLEOTIDE SEQUENCE [LARGE SCALE GENOMIC DNA]</scope>
    <source>
        <strain evidence="2 4">GO-13</strain>
    </source>
</reference>
<keyword evidence="1" id="KW-0472">Membrane</keyword>
<sequence>MKRYKGIIGIGLVVIGLIFGVNHYQNQSAGDMILRFIGLPAWSYDDSSGLHYSVIGAFIMTITGFLLTASHYSKITHIKLKLILFGALFAVLYPFATEQAMFIVKRNTTGLEAVEYIKNKSTCEYETMDDQLNMDCSIKVNNYGKNAERIYVYPNSNNDRSEFKPEKLSLPPHSQNVYNISFTTSMDEDGSLFGETDIPDIQINVLQ</sequence>
<feature type="transmembrane region" description="Helical" evidence="1">
    <location>
        <begin position="80"/>
        <end position="96"/>
    </location>
</feature>
<dbReference type="AlphaFoldDB" id="A0A0T6BI81"/>
<keyword evidence="1" id="KW-1133">Transmembrane helix</keyword>
<accession>A0A0T6BI81</accession>
<evidence type="ECO:0000313" key="2">
    <source>
        <dbReference type="EMBL" id="KRT87146.1"/>
    </source>
</evidence>
<dbReference type="EMBL" id="JARRTL010000027">
    <property type="protein sequence ID" value="MEC0487200.1"/>
    <property type="molecule type" value="Genomic_DNA"/>
</dbReference>
<dbReference type="Proteomes" id="UP000036168">
    <property type="component" value="Unassembled WGS sequence"/>
</dbReference>
<feature type="transmembrane region" description="Helical" evidence="1">
    <location>
        <begin position="7"/>
        <end position="25"/>
    </location>
</feature>
<dbReference type="OrthoDB" id="2936579at2"/>
<evidence type="ECO:0000313" key="3">
    <source>
        <dbReference type="EMBL" id="MEC0487200.1"/>
    </source>
</evidence>
<dbReference type="Proteomes" id="UP001341297">
    <property type="component" value="Unassembled WGS sequence"/>
</dbReference>
<keyword evidence="1" id="KW-0812">Transmembrane</keyword>
<name>A0A0T6BI81_9BACI</name>
<evidence type="ECO:0000313" key="5">
    <source>
        <dbReference type="Proteomes" id="UP001341297"/>
    </source>
</evidence>
<dbReference type="EMBL" id="LECW02000082">
    <property type="protein sequence ID" value="KRT87146.1"/>
    <property type="molecule type" value="Genomic_DNA"/>
</dbReference>
<dbReference type="RefSeq" id="WP_048355912.1">
    <property type="nucleotide sequence ID" value="NZ_JARRTL010000027.1"/>
</dbReference>
<keyword evidence="5" id="KW-1185">Reference proteome</keyword>
<comment type="caution">
    <text evidence="2">The sequence shown here is derived from an EMBL/GenBank/DDBJ whole genome shotgun (WGS) entry which is preliminary data.</text>
</comment>
<evidence type="ECO:0000313" key="4">
    <source>
        <dbReference type="Proteomes" id="UP000036168"/>
    </source>
</evidence>
<reference evidence="2" key="2">
    <citation type="submission" date="2015-10" db="EMBL/GenBank/DDBJ databases">
        <authorList>
            <person name="Gilbert D.G."/>
        </authorList>
    </citation>
    <scope>NUCLEOTIDE SEQUENCE</scope>
    <source>
        <strain evidence="2">GO-13</strain>
    </source>
</reference>
<gene>
    <name evidence="2" type="ORF">AB447_209275</name>
    <name evidence="3" type="ORF">P8828_20820</name>
</gene>
<feature type="transmembrane region" description="Helical" evidence="1">
    <location>
        <begin position="49"/>
        <end position="68"/>
    </location>
</feature>
<organism evidence="2 4">
    <name type="scientific">Bacillus glycinifermentans</name>
    <dbReference type="NCBI Taxonomy" id="1664069"/>
    <lineage>
        <taxon>Bacteria</taxon>
        <taxon>Bacillati</taxon>
        <taxon>Bacillota</taxon>
        <taxon>Bacilli</taxon>
        <taxon>Bacillales</taxon>
        <taxon>Bacillaceae</taxon>
        <taxon>Bacillus</taxon>
    </lineage>
</organism>
<evidence type="ECO:0000256" key="1">
    <source>
        <dbReference type="SAM" id="Phobius"/>
    </source>
</evidence>
<protein>
    <submittedName>
        <fullName evidence="2">Uncharacterized protein</fullName>
    </submittedName>
</protein>
<proteinExistence type="predicted"/>